<evidence type="ECO:0000313" key="4">
    <source>
        <dbReference type="Proteomes" id="UP001519306"/>
    </source>
</evidence>
<evidence type="ECO:0000259" key="2">
    <source>
        <dbReference type="PROSITE" id="PS50943"/>
    </source>
</evidence>
<keyword evidence="1" id="KW-0238">DNA-binding</keyword>
<dbReference type="PANTHER" id="PTHR46558:SF11">
    <property type="entry name" value="HTH-TYPE TRANSCRIPTIONAL REGULATOR XRE"/>
    <property type="match status" value="1"/>
</dbReference>
<dbReference type="Proteomes" id="UP001519306">
    <property type="component" value="Unassembled WGS sequence"/>
</dbReference>
<protein>
    <submittedName>
        <fullName evidence="3">Transcriptional regulator with XRE-family HTH domain</fullName>
    </submittedName>
</protein>
<dbReference type="Pfam" id="PF00717">
    <property type="entry name" value="Peptidase_S24"/>
    <property type="match status" value="1"/>
</dbReference>
<organism evidence="3 4">
    <name type="scientific">Peptoniphilus stercorisuis</name>
    <dbReference type="NCBI Taxonomy" id="1436965"/>
    <lineage>
        <taxon>Bacteria</taxon>
        <taxon>Bacillati</taxon>
        <taxon>Bacillota</taxon>
        <taxon>Tissierellia</taxon>
        <taxon>Tissierellales</taxon>
        <taxon>Peptoniphilaceae</taxon>
        <taxon>Peptoniphilus</taxon>
    </lineage>
</organism>
<dbReference type="Gene3D" id="1.10.260.40">
    <property type="entry name" value="lambda repressor-like DNA-binding domains"/>
    <property type="match status" value="1"/>
</dbReference>
<dbReference type="Pfam" id="PF01381">
    <property type="entry name" value="HTH_3"/>
    <property type="match status" value="1"/>
</dbReference>
<dbReference type="InterPro" id="IPR001387">
    <property type="entry name" value="Cro/C1-type_HTH"/>
</dbReference>
<name>A0ABS4KEG0_9FIRM</name>
<dbReference type="EMBL" id="JAGGLJ010000004">
    <property type="protein sequence ID" value="MBP2025024.1"/>
    <property type="molecule type" value="Genomic_DNA"/>
</dbReference>
<evidence type="ECO:0000256" key="1">
    <source>
        <dbReference type="ARBA" id="ARBA00023125"/>
    </source>
</evidence>
<dbReference type="Gene3D" id="2.10.109.10">
    <property type="entry name" value="Umud Fragment, subunit A"/>
    <property type="match status" value="1"/>
</dbReference>
<dbReference type="SUPFAM" id="SSF51306">
    <property type="entry name" value="LexA/Signal peptidase"/>
    <property type="match status" value="1"/>
</dbReference>
<dbReference type="CDD" id="cd00093">
    <property type="entry name" value="HTH_XRE"/>
    <property type="match status" value="1"/>
</dbReference>
<proteinExistence type="predicted"/>
<dbReference type="InterPro" id="IPR010982">
    <property type="entry name" value="Lambda_DNA-bd_dom_sf"/>
</dbReference>
<reference evidence="3 4" key="1">
    <citation type="submission" date="2021-03" db="EMBL/GenBank/DDBJ databases">
        <title>Genomic Encyclopedia of Type Strains, Phase IV (KMG-IV): sequencing the most valuable type-strain genomes for metagenomic binning, comparative biology and taxonomic classification.</title>
        <authorList>
            <person name="Goeker M."/>
        </authorList>
    </citation>
    <scope>NUCLEOTIDE SEQUENCE [LARGE SCALE GENOMIC DNA]</scope>
    <source>
        <strain evidence="3 4">DSM 27563</strain>
    </source>
</reference>
<dbReference type="RefSeq" id="WP_210060330.1">
    <property type="nucleotide sequence ID" value="NZ_JAGGLJ010000004.1"/>
</dbReference>
<dbReference type="InterPro" id="IPR015927">
    <property type="entry name" value="Peptidase_S24_S26A/B/C"/>
</dbReference>
<dbReference type="SUPFAM" id="SSF47413">
    <property type="entry name" value="lambda repressor-like DNA-binding domains"/>
    <property type="match status" value="1"/>
</dbReference>
<dbReference type="PROSITE" id="PS50943">
    <property type="entry name" value="HTH_CROC1"/>
    <property type="match status" value="1"/>
</dbReference>
<dbReference type="SMART" id="SM00530">
    <property type="entry name" value="HTH_XRE"/>
    <property type="match status" value="1"/>
</dbReference>
<dbReference type="InterPro" id="IPR036286">
    <property type="entry name" value="LexA/Signal_pep-like_sf"/>
</dbReference>
<evidence type="ECO:0000313" key="3">
    <source>
        <dbReference type="EMBL" id="MBP2025024.1"/>
    </source>
</evidence>
<comment type="caution">
    <text evidence="3">The sequence shown here is derived from an EMBL/GenBank/DDBJ whole genome shotgun (WGS) entry which is preliminary data.</text>
</comment>
<keyword evidence="4" id="KW-1185">Reference proteome</keyword>
<feature type="domain" description="HTH cro/C1-type" evidence="2">
    <location>
        <begin position="7"/>
        <end position="61"/>
    </location>
</feature>
<dbReference type="PANTHER" id="PTHR46558">
    <property type="entry name" value="TRACRIPTIONAL REGULATORY PROTEIN-RELATED-RELATED"/>
    <property type="match status" value="1"/>
</dbReference>
<accession>A0ABS4KEG0</accession>
<sequence>MNFGTKLKMLRNISGVTQRELALAIDVERATIAGYETRDSEPNYEKLIRISKFFNVSVDYLLGNDEIIKSTSYKLPILKNTNETFQQTLEYVVVDEALKKDKDLLAIKITDDALSPKFNKNSTVILENTNDISDGDLVLCLLNEEETCLRYIINDKKLILYAENSNYKPIIIEKENIKILGRALEIRVSL</sequence>
<gene>
    <name evidence="3" type="ORF">J2Z71_000549</name>
</gene>